<evidence type="ECO:0000313" key="8">
    <source>
        <dbReference type="Proteomes" id="UP000298468"/>
    </source>
</evidence>
<keyword evidence="8" id="KW-1185">Reference proteome</keyword>
<sequence>MPRTIFPWNASRLASVRRRLQPLRFLQVTKIAVAVAIAWTLSPLLPGDAQELRYYAPLGALLSMHPTLMRSLRSALQTLAGLAVGIALAGAVLILSEPTVWTISLVIGLGSLIGGMRWLGVGGEQVPLTALFVLIIGGPEADDYSVGYLAQVCLGIVVGLLVNLLIFPPLAIGTAVDRLTSFRGTLATHLSDIGVALVESWPPERELWATRGTALTDAARDVRSAVQYADESRKGNPRARFNRRNFVVDYEDLAALENVTFHVRNLTEVFAGMIWGKPIPLELPPELRPVLSDALHAVAVTLRATDDGPHDGAPFDAAIAAVEAILHGMQELGAEATSLSPTAAIVIDLQRILVALRPGTERDSEGSPTPVG</sequence>
<evidence type="ECO:0000256" key="5">
    <source>
        <dbReference type="SAM" id="Phobius"/>
    </source>
</evidence>
<organism evidence="7 8">
    <name type="scientific">Cryobacterium lactosi</name>
    <dbReference type="NCBI Taxonomy" id="1259202"/>
    <lineage>
        <taxon>Bacteria</taxon>
        <taxon>Bacillati</taxon>
        <taxon>Actinomycetota</taxon>
        <taxon>Actinomycetes</taxon>
        <taxon>Micrococcales</taxon>
        <taxon>Microbacteriaceae</taxon>
        <taxon>Cryobacterium</taxon>
    </lineage>
</organism>
<feature type="transmembrane region" description="Helical" evidence="5">
    <location>
        <begin position="126"/>
        <end position="142"/>
    </location>
</feature>
<dbReference type="Pfam" id="PF13515">
    <property type="entry name" value="FUSC_2"/>
    <property type="match status" value="1"/>
</dbReference>
<dbReference type="GO" id="GO:0016020">
    <property type="term" value="C:membrane"/>
    <property type="evidence" value="ECO:0007669"/>
    <property type="project" value="UniProtKB-SubCell"/>
</dbReference>
<feature type="domain" description="Integral membrane bound transporter" evidence="6">
    <location>
        <begin position="47"/>
        <end position="162"/>
    </location>
</feature>
<dbReference type="AlphaFoldDB" id="A0A4R9BIB4"/>
<protein>
    <submittedName>
        <fullName evidence="7">FUSC family protein</fullName>
    </submittedName>
</protein>
<reference evidence="7 8" key="1">
    <citation type="submission" date="2019-03" db="EMBL/GenBank/DDBJ databases">
        <title>Genomics of glacier-inhabiting Cryobacterium strains.</title>
        <authorList>
            <person name="Liu Q."/>
            <person name="Xin Y.-H."/>
        </authorList>
    </citation>
    <scope>NUCLEOTIDE SEQUENCE [LARGE SCALE GENOMIC DNA]</scope>
    <source>
        <strain evidence="7 8">Sr59</strain>
    </source>
</reference>
<gene>
    <name evidence="7" type="ORF">E3T61_20895</name>
</gene>
<dbReference type="Proteomes" id="UP000298468">
    <property type="component" value="Unassembled WGS sequence"/>
</dbReference>
<accession>A0A4R9BIB4</accession>
<keyword evidence="3 5" id="KW-1133">Transmembrane helix</keyword>
<evidence type="ECO:0000313" key="7">
    <source>
        <dbReference type="EMBL" id="TFD83565.1"/>
    </source>
</evidence>
<evidence type="ECO:0000259" key="6">
    <source>
        <dbReference type="Pfam" id="PF13515"/>
    </source>
</evidence>
<dbReference type="OrthoDB" id="3579456at2"/>
<feature type="transmembrane region" description="Helical" evidence="5">
    <location>
        <begin position="148"/>
        <end position="173"/>
    </location>
</feature>
<evidence type="ECO:0000256" key="2">
    <source>
        <dbReference type="ARBA" id="ARBA00022692"/>
    </source>
</evidence>
<feature type="transmembrane region" description="Helical" evidence="5">
    <location>
        <begin position="75"/>
        <end position="95"/>
    </location>
</feature>
<evidence type="ECO:0000256" key="1">
    <source>
        <dbReference type="ARBA" id="ARBA00004141"/>
    </source>
</evidence>
<proteinExistence type="predicted"/>
<name>A0A4R9BIB4_9MICO</name>
<evidence type="ECO:0000256" key="4">
    <source>
        <dbReference type="ARBA" id="ARBA00023136"/>
    </source>
</evidence>
<comment type="caution">
    <text evidence="7">The sequence shown here is derived from an EMBL/GenBank/DDBJ whole genome shotgun (WGS) entry which is preliminary data.</text>
</comment>
<keyword evidence="2 5" id="KW-0812">Transmembrane</keyword>
<evidence type="ECO:0000256" key="3">
    <source>
        <dbReference type="ARBA" id="ARBA00022989"/>
    </source>
</evidence>
<comment type="subcellular location">
    <subcellularLocation>
        <location evidence="1">Membrane</location>
        <topology evidence="1">Multi-pass membrane protein</topology>
    </subcellularLocation>
</comment>
<dbReference type="InterPro" id="IPR049453">
    <property type="entry name" value="Memb_transporter_dom"/>
</dbReference>
<dbReference type="EMBL" id="SOHM01000049">
    <property type="protein sequence ID" value="TFD83565.1"/>
    <property type="molecule type" value="Genomic_DNA"/>
</dbReference>
<keyword evidence="4 5" id="KW-0472">Membrane</keyword>